<dbReference type="Proteomes" id="UP000887013">
    <property type="component" value="Unassembled WGS sequence"/>
</dbReference>
<evidence type="ECO:0000313" key="2">
    <source>
        <dbReference type="Proteomes" id="UP000887013"/>
    </source>
</evidence>
<keyword evidence="2" id="KW-1185">Reference proteome</keyword>
<feature type="non-terminal residue" evidence="1">
    <location>
        <position position="17"/>
    </location>
</feature>
<dbReference type="AlphaFoldDB" id="A0A8X6NW94"/>
<proteinExistence type="predicted"/>
<evidence type="ECO:0000313" key="1">
    <source>
        <dbReference type="EMBL" id="GFT37799.1"/>
    </source>
</evidence>
<sequence length="17" mass="2010">MLAAPLWPYRSRFCGKN</sequence>
<name>A0A8X6NW94_NEPPI</name>
<organism evidence="1 2">
    <name type="scientific">Nephila pilipes</name>
    <name type="common">Giant wood spider</name>
    <name type="synonym">Nephila maculata</name>
    <dbReference type="NCBI Taxonomy" id="299642"/>
    <lineage>
        <taxon>Eukaryota</taxon>
        <taxon>Metazoa</taxon>
        <taxon>Ecdysozoa</taxon>
        <taxon>Arthropoda</taxon>
        <taxon>Chelicerata</taxon>
        <taxon>Arachnida</taxon>
        <taxon>Araneae</taxon>
        <taxon>Araneomorphae</taxon>
        <taxon>Entelegynae</taxon>
        <taxon>Araneoidea</taxon>
        <taxon>Nephilidae</taxon>
        <taxon>Nephila</taxon>
    </lineage>
</organism>
<protein>
    <submittedName>
        <fullName evidence="1">Uncharacterized protein</fullName>
    </submittedName>
</protein>
<comment type="caution">
    <text evidence="1">The sequence shown here is derived from an EMBL/GenBank/DDBJ whole genome shotgun (WGS) entry which is preliminary data.</text>
</comment>
<accession>A0A8X6NW94</accession>
<reference evidence="1" key="1">
    <citation type="submission" date="2020-08" db="EMBL/GenBank/DDBJ databases">
        <title>Multicomponent nature underlies the extraordinary mechanical properties of spider dragline silk.</title>
        <authorList>
            <person name="Kono N."/>
            <person name="Nakamura H."/>
            <person name="Mori M."/>
            <person name="Yoshida Y."/>
            <person name="Ohtoshi R."/>
            <person name="Malay A.D."/>
            <person name="Moran D.A.P."/>
            <person name="Tomita M."/>
            <person name="Numata K."/>
            <person name="Arakawa K."/>
        </authorList>
    </citation>
    <scope>NUCLEOTIDE SEQUENCE</scope>
</reference>
<gene>
    <name evidence="1" type="ORF">NPIL_543971</name>
</gene>
<dbReference type="EMBL" id="BMAW01014183">
    <property type="protein sequence ID" value="GFT37799.1"/>
    <property type="molecule type" value="Genomic_DNA"/>
</dbReference>